<feature type="domain" description="DUF5597" evidence="3">
    <location>
        <begin position="404"/>
        <end position="539"/>
    </location>
</feature>
<sequence>MTPTTPLRRFSPKRLALAGVVSAALWLACPAFADAPRLERKGDSQQLVVAGKPMLMIGGELSNSASSSADYMAPHWKRLHDMNLNTVLTPVSWQLIEPTEGHFDWSSVDSQIKAARANDLKLVILWFGAWKNSMSTYVPSWVKRDQARFPLAQRPNGRSAEILSTFGQATATADQRAFAALMDHLKAIDGQANTVVMVQVENEIGMLPVARDYNAPANAAYARPVPKALIDYLVAHKDTLVPGMKRLWVDNGARTSGSWDAVFGGGDGAAEVFAAWHYARFADGLAAAGKARYPIPMYVNVALNRPGRVPGEYPSGGPLPHLIDVWKAGAPKLDFLAPDIYFDNFVQIVNTYKRPDNVLFIPEAHNADNPVVPANAFYAFGQLDAIGFGPFSIDSIDEQPGAIKDAYGVLRQLSPYILDAQGSDRMAGFKPRQAYDGSLDYAPETRAIGSYRFTVSYADIQRPEMSADTAGYGGLIVQVGPEEYLIAGQGITVTFAPLAKDKALAGIDTAFEGHFDAQGTWVAGRLLNGDQTHQGRHIRLDAGKWQIQRVRLYAYS</sequence>
<keyword evidence="1" id="KW-0732">Signal</keyword>
<evidence type="ECO:0000259" key="2">
    <source>
        <dbReference type="Pfam" id="PF01301"/>
    </source>
</evidence>
<comment type="caution">
    <text evidence="4">The sequence shown here is derived from an EMBL/GenBank/DDBJ whole genome shotgun (WGS) entry which is preliminary data.</text>
</comment>
<dbReference type="Gene3D" id="2.60.220.20">
    <property type="entry name" value="putative beta-Galactosidase from caulobacter crescentus"/>
    <property type="match status" value="1"/>
</dbReference>
<keyword evidence="5" id="KW-1185">Reference proteome</keyword>
<gene>
    <name evidence="4" type="ORF">MTR62_16700</name>
</gene>
<evidence type="ECO:0000313" key="4">
    <source>
        <dbReference type="EMBL" id="MCJ2184318.1"/>
    </source>
</evidence>
<dbReference type="Proteomes" id="UP001162881">
    <property type="component" value="Unassembled WGS sequence"/>
</dbReference>
<dbReference type="RefSeq" id="WP_244023038.1">
    <property type="nucleotide sequence ID" value="NZ_JALHLF010000092.1"/>
</dbReference>
<evidence type="ECO:0000259" key="3">
    <source>
        <dbReference type="Pfam" id="PF18120"/>
    </source>
</evidence>
<evidence type="ECO:0000313" key="5">
    <source>
        <dbReference type="Proteomes" id="UP001162881"/>
    </source>
</evidence>
<evidence type="ECO:0000256" key="1">
    <source>
        <dbReference type="SAM" id="SignalP"/>
    </source>
</evidence>
<accession>A0ABT0BGY6</accession>
<name>A0ABT0BGY6_9SPHN</name>
<dbReference type="InterPro" id="IPR040719">
    <property type="entry name" value="DUF5597"/>
</dbReference>
<feature type="signal peptide" evidence="1">
    <location>
        <begin position="1"/>
        <end position="33"/>
    </location>
</feature>
<proteinExistence type="predicted"/>
<dbReference type="Pfam" id="PF01301">
    <property type="entry name" value="Glyco_hydro_35"/>
    <property type="match status" value="1"/>
</dbReference>
<dbReference type="EMBL" id="JALHLF010000092">
    <property type="protein sequence ID" value="MCJ2184318.1"/>
    <property type="molecule type" value="Genomic_DNA"/>
</dbReference>
<reference evidence="4" key="1">
    <citation type="submission" date="2022-03" db="EMBL/GenBank/DDBJ databases">
        <title>Identification of a novel bacterium isolated from mangrove sediments.</title>
        <authorList>
            <person name="Pan X."/>
        </authorList>
    </citation>
    <scope>NUCLEOTIDE SEQUENCE</scope>
    <source>
        <strain evidence="4">B1949</strain>
    </source>
</reference>
<dbReference type="SUPFAM" id="SSF51445">
    <property type="entry name" value="(Trans)glycosidases"/>
    <property type="match status" value="1"/>
</dbReference>
<dbReference type="InterPro" id="IPR017853">
    <property type="entry name" value="GH"/>
</dbReference>
<dbReference type="Pfam" id="PF18120">
    <property type="entry name" value="DUF5597"/>
    <property type="match status" value="1"/>
</dbReference>
<dbReference type="Gene3D" id="3.20.20.80">
    <property type="entry name" value="Glycosidases"/>
    <property type="match status" value="1"/>
</dbReference>
<protein>
    <submittedName>
        <fullName evidence="4">DUF5597 domain-containing protein</fullName>
    </submittedName>
</protein>
<dbReference type="InterPro" id="IPR031330">
    <property type="entry name" value="Gly_Hdrlase_35_cat"/>
</dbReference>
<feature type="domain" description="Glycoside hydrolase 35 catalytic" evidence="2">
    <location>
        <begin position="46"/>
        <end position="226"/>
    </location>
</feature>
<organism evidence="4 5">
    <name type="scientific">Novosphingobium organovorum</name>
    <dbReference type="NCBI Taxonomy" id="2930092"/>
    <lineage>
        <taxon>Bacteria</taxon>
        <taxon>Pseudomonadati</taxon>
        <taxon>Pseudomonadota</taxon>
        <taxon>Alphaproteobacteria</taxon>
        <taxon>Sphingomonadales</taxon>
        <taxon>Sphingomonadaceae</taxon>
        <taxon>Novosphingobium</taxon>
    </lineage>
</organism>
<feature type="chain" id="PRO_5046899787" evidence="1">
    <location>
        <begin position="34"/>
        <end position="556"/>
    </location>
</feature>